<organism evidence="1 2">
    <name type="scientific">Vicia faba</name>
    <name type="common">Broad bean</name>
    <name type="synonym">Faba vulgaris</name>
    <dbReference type="NCBI Taxonomy" id="3906"/>
    <lineage>
        <taxon>Eukaryota</taxon>
        <taxon>Viridiplantae</taxon>
        <taxon>Streptophyta</taxon>
        <taxon>Embryophyta</taxon>
        <taxon>Tracheophyta</taxon>
        <taxon>Spermatophyta</taxon>
        <taxon>Magnoliopsida</taxon>
        <taxon>eudicotyledons</taxon>
        <taxon>Gunneridae</taxon>
        <taxon>Pentapetalae</taxon>
        <taxon>rosids</taxon>
        <taxon>fabids</taxon>
        <taxon>Fabales</taxon>
        <taxon>Fabaceae</taxon>
        <taxon>Papilionoideae</taxon>
        <taxon>50 kb inversion clade</taxon>
        <taxon>NPAAA clade</taxon>
        <taxon>Hologalegina</taxon>
        <taxon>IRL clade</taxon>
        <taxon>Fabeae</taxon>
        <taxon>Vicia</taxon>
    </lineage>
</organism>
<reference evidence="1 2" key="1">
    <citation type="submission" date="2023-01" db="EMBL/GenBank/DDBJ databases">
        <authorList>
            <person name="Kreplak J."/>
        </authorList>
    </citation>
    <scope>NUCLEOTIDE SEQUENCE [LARGE SCALE GENOMIC DNA]</scope>
</reference>
<sequence length="194" mass="21157">MSRACHHHDGLVRITLGTGEVESYIVDIVKPSAIDFDNLDANEGIVLDARLLEDAYGLAKLFDIVLDNSVQEKLGHEGVHINKGDANVRSNVKQCLCKVAYGYFTTSVKVLGSSGVAPIMHAHTMKALEAKHPYKPPPSMATTLFSEAPLVVEVYIVLRCIKSFPKGTSCGRDGLQAQYLLDTMEKVLLCLDIS</sequence>
<keyword evidence="2" id="KW-1185">Reference proteome</keyword>
<evidence type="ECO:0000313" key="1">
    <source>
        <dbReference type="EMBL" id="CAI8611853.1"/>
    </source>
</evidence>
<dbReference type="AlphaFoldDB" id="A0AAV1ARM1"/>
<evidence type="ECO:0000313" key="2">
    <source>
        <dbReference type="Proteomes" id="UP001157006"/>
    </source>
</evidence>
<proteinExistence type="predicted"/>
<dbReference type="Proteomes" id="UP001157006">
    <property type="component" value="Chromosome 5"/>
</dbReference>
<protein>
    <submittedName>
        <fullName evidence="1">Uncharacterized protein</fullName>
    </submittedName>
</protein>
<name>A0AAV1ARM1_VICFA</name>
<dbReference type="EMBL" id="OX451740">
    <property type="protein sequence ID" value="CAI8611853.1"/>
    <property type="molecule type" value="Genomic_DNA"/>
</dbReference>
<gene>
    <name evidence="1" type="ORF">VFH_V005960</name>
</gene>
<accession>A0AAV1ARM1</accession>